<organism evidence="1 2">
    <name type="scientific">Fuscovulum ytuae</name>
    <dbReference type="NCBI Taxonomy" id="3042299"/>
    <lineage>
        <taxon>Bacteria</taxon>
        <taxon>Pseudomonadati</taxon>
        <taxon>Pseudomonadota</taxon>
        <taxon>Alphaproteobacteria</taxon>
        <taxon>Rhodobacterales</taxon>
        <taxon>Paracoccaceae</taxon>
        <taxon>Fuscovulum</taxon>
    </lineage>
</organism>
<evidence type="ECO:0000313" key="1">
    <source>
        <dbReference type="EMBL" id="WGV16699.1"/>
    </source>
</evidence>
<name>A0ABY8Q7P9_9RHOB</name>
<evidence type="ECO:0000313" key="2">
    <source>
        <dbReference type="Proteomes" id="UP001230978"/>
    </source>
</evidence>
<dbReference type="Pfam" id="PF06627">
    <property type="entry name" value="DUF1153"/>
    <property type="match status" value="1"/>
</dbReference>
<dbReference type="RefSeq" id="WP_281467305.1">
    <property type="nucleotide sequence ID" value="NZ_CP124535.1"/>
</dbReference>
<dbReference type="InterPro" id="IPR036388">
    <property type="entry name" value="WH-like_DNA-bd_sf"/>
</dbReference>
<dbReference type="InterPro" id="IPR009534">
    <property type="entry name" value="DUF1153"/>
</dbReference>
<proteinExistence type="predicted"/>
<protein>
    <submittedName>
        <fullName evidence="1">DUF1153 domain-containing protein</fullName>
    </submittedName>
</protein>
<dbReference type="Gene3D" id="1.10.10.10">
    <property type="entry name" value="Winged helix-like DNA-binding domain superfamily/Winged helix DNA-binding domain"/>
    <property type="match status" value="1"/>
</dbReference>
<dbReference type="EMBL" id="CP124535">
    <property type="protein sequence ID" value="WGV16699.1"/>
    <property type="molecule type" value="Genomic_DNA"/>
</dbReference>
<gene>
    <name evidence="1" type="ORF">QF092_02460</name>
</gene>
<accession>A0ABY8Q7P9</accession>
<reference evidence="1 2" key="1">
    <citation type="submission" date="2023-04" db="EMBL/GenBank/DDBJ databases">
        <title>YMD61, complete Genome.</title>
        <authorList>
            <person name="Zhang J."/>
        </authorList>
    </citation>
    <scope>NUCLEOTIDE SEQUENCE [LARGE SCALE GENOMIC DNA]</scope>
    <source>
        <strain evidence="1 2">YMD61</strain>
    </source>
</reference>
<dbReference type="InterPro" id="IPR010921">
    <property type="entry name" value="Trp_repressor/repl_initiator"/>
</dbReference>
<dbReference type="Proteomes" id="UP001230978">
    <property type="component" value="Chromosome"/>
</dbReference>
<sequence>MYIKRVPGPRHVTLPDGTILTRADLPPPDTYRWVARRKAIVVQAVQHGLIGRDEALERYTLTDEELVSWEAAMIRHGAAALRATKVQQYRQF</sequence>
<keyword evidence="2" id="KW-1185">Reference proteome</keyword>
<dbReference type="SUPFAM" id="SSF48295">
    <property type="entry name" value="TrpR-like"/>
    <property type="match status" value="1"/>
</dbReference>